<dbReference type="PANTHER" id="PTHR46481:SF10">
    <property type="entry name" value="ZINC FINGER BED DOMAIN-CONTAINING PROTEIN 39"/>
    <property type="match status" value="1"/>
</dbReference>
<gene>
    <name evidence="6" type="ORF">SKAU_G00060200</name>
</gene>
<evidence type="ECO:0000256" key="1">
    <source>
        <dbReference type="ARBA" id="ARBA00004123"/>
    </source>
</evidence>
<evidence type="ECO:0000313" key="7">
    <source>
        <dbReference type="Proteomes" id="UP001152622"/>
    </source>
</evidence>
<dbReference type="InterPro" id="IPR052035">
    <property type="entry name" value="ZnF_BED_domain_contain"/>
</dbReference>
<organism evidence="6 7">
    <name type="scientific">Synaphobranchus kaupii</name>
    <name type="common">Kaup's arrowtooth eel</name>
    <dbReference type="NCBI Taxonomy" id="118154"/>
    <lineage>
        <taxon>Eukaryota</taxon>
        <taxon>Metazoa</taxon>
        <taxon>Chordata</taxon>
        <taxon>Craniata</taxon>
        <taxon>Vertebrata</taxon>
        <taxon>Euteleostomi</taxon>
        <taxon>Actinopterygii</taxon>
        <taxon>Neopterygii</taxon>
        <taxon>Teleostei</taxon>
        <taxon>Anguilliformes</taxon>
        <taxon>Synaphobranchidae</taxon>
        <taxon>Synaphobranchus</taxon>
    </lineage>
</organism>
<dbReference type="EMBL" id="JAINUF010000002">
    <property type="protein sequence ID" value="KAJ8375440.1"/>
    <property type="molecule type" value="Genomic_DNA"/>
</dbReference>
<evidence type="ECO:0000313" key="6">
    <source>
        <dbReference type="EMBL" id="KAJ8375440.1"/>
    </source>
</evidence>
<evidence type="ECO:0000256" key="3">
    <source>
        <dbReference type="ARBA" id="ARBA00022771"/>
    </source>
</evidence>
<protein>
    <submittedName>
        <fullName evidence="6">Uncharacterized protein</fullName>
    </submittedName>
</protein>
<keyword evidence="4" id="KW-0862">Zinc</keyword>
<comment type="subcellular location">
    <subcellularLocation>
        <location evidence="1">Nucleus</location>
    </subcellularLocation>
</comment>
<proteinExistence type="predicted"/>
<keyword evidence="7" id="KW-1185">Reference proteome</keyword>
<dbReference type="GO" id="GO:0008270">
    <property type="term" value="F:zinc ion binding"/>
    <property type="evidence" value="ECO:0007669"/>
    <property type="project" value="UniProtKB-KW"/>
</dbReference>
<dbReference type="AlphaFoldDB" id="A0A9Q1G661"/>
<dbReference type="SUPFAM" id="SSF53098">
    <property type="entry name" value="Ribonuclease H-like"/>
    <property type="match status" value="1"/>
</dbReference>
<keyword evidence="2" id="KW-0479">Metal-binding</keyword>
<reference evidence="6" key="1">
    <citation type="journal article" date="2023" name="Science">
        <title>Genome structures resolve the early diversification of teleost fishes.</title>
        <authorList>
            <person name="Parey E."/>
            <person name="Louis A."/>
            <person name="Montfort J."/>
            <person name="Bouchez O."/>
            <person name="Roques C."/>
            <person name="Iampietro C."/>
            <person name="Lluch J."/>
            <person name="Castinel A."/>
            <person name="Donnadieu C."/>
            <person name="Desvignes T."/>
            <person name="Floi Bucao C."/>
            <person name="Jouanno E."/>
            <person name="Wen M."/>
            <person name="Mejri S."/>
            <person name="Dirks R."/>
            <person name="Jansen H."/>
            <person name="Henkel C."/>
            <person name="Chen W.J."/>
            <person name="Zahm M."/>
            <person name="Cabau C."/>
            <person name="Klopp C."/>
            <person name="Thompson A.W."/>
            <person name="Robinson-Rechavi M."/>
            <person name="Braasch I."/>
            <person name="Lecointre G."/>
            <person name="Bobe J."/>
            <person name="Postlethwait J.H."/>
            <person name="Berthelot C."/>
            <person name="Roest Crollius H."/>
            <person name="Guiguen Y."/>
        </authorList>
    </citation>
    <scope>NUCLEOTIDE SEQUENCE</scope>
    <source>
        <strain evidence="6">WJC10195</strain>
    </source>
</reference>
<keyword evidence="5" id="KW-0539">Nucleus</keyword>
<evidence type="ECO:0000256" key="4">
    <source>
        <dbReference type="ARBA" id="ARBA00022833"/>
    </source>
</evidence>
<keyword evidence="3" id="KW-0863">Zinc-finger</keyword>
<dbReference type="GO" id="GO:0005634">
    <property type="term" value="C:nucleus"/>
    <property type="evidence" value="ECO:0007669"/>
    <property type="project" value="UniProtKB-SubCell"/>
</dbReference>
<accession>A0A9Q1G661</accession>
<dbReference type="Proteomes" id="UP001152622">
    <property type="component" value="Chromosome 2"/>
</dbReference>
<name>A0A9Q1G661_SYNKA</name>
<comment type="caution">
    <text evidence="6">The sequence shown here is derived from an EMBL/GenBank/DDBJ whole genome shotgun (WGS) entry which is preliminary data.</text>
</comment>
<dbReference type="OrthoDB" id="10050977at2759"/>
<evidence type="ECO:0000256" key="2">
    <source>
        <dbReference type="ARBA" id="ARBA00022723"/>
    </source>
</evidence>
<evidence type="ECO:0000256" key="5">
    <source>
        <dbReference type="ARBA" id="ARBA00023242"/>
    </source>
</evidence>
<dbReference type="InterPro" id="IPR012337">
    <property type="entry name" value="RNaseH-like_sf"/>
</dbReference>
<sequence length="230" mass="26317">MTKTLNPKYNPPSRESLTNHLIPAWYDVEKGNLISELESVTKAAITADGWTSFSQDHYLTVTLQYTRKGQIQENVLKTNAVYEAQTGEVVAQEIEEILEEFGVRNKVVAATVDNAANMDVAVRRLHLIKLGCFAHTFNLAAQRIYTSNAVSNWAARIRSVVVWMKRSHMAKVVLKEKQRLLNLAQHMLMLDVKTRWNSLYLMIQRFFEQFPAIQAAALDPRLKKSIEKEK</sequence>
<dbReference type="PANTHER" id="PTHR46481">
    <property type="entry name" value="ZINC FINGER BED DOMAIN-CONTAINING PROTEIN 4"/>
    <property type="match status" value="1"/>
</dbReference>